<dbReference type="EMBL" id="CP071250">
    <property type="protein sequence ID" value="UUF07606.1"/>
    <property type="molecule type" value="Genomic_DNA"/>
</dbReference>
<evidence type="ECO:0000256" key="4">
    <source>
        <dbReference type="ARBA" id="ARBA00022475"/>
    </source>
</evidence>
<dbReference type="Proteomes" id="UP001058072">
    <property type="component" value="Chromosome"/>
</dbReference>
<keyword evidence="8 9" id="KW-0472">Membrane</keyword>
<dbReference type="NCBIfam" id="TIGR00835">
    <property type="entry name" value="agcS"/>
    <property type="match status" value="1"/>
</dbReference>
<reference evidence="10" key="1">
    <citation type="submission" date="2021-03" db="EMBL/GenBank/DDBJ databases">
        <title>Comparative Genomics and Metabolomics in the genus Turicibacter.</title>
        <authorList>
            <person name="Maki J."/>
            <person name="Looft T."/>
        </authorList>
    </citation>
    <scope>NUCLEOTIDE SEQUENCE</scope>
    <source>
        <strain evidence="10">ISU324</strain>
    </source>
</reference>
<feature type="transmembrane region" description="Helical" evidence="9">
    <location>
        <begin position="157"/>
        <end position="175"/>
    </location>
</feature>
<keyword evidence="5 9" id="KW-0812">Transmembrane</keyword>
<proteinExistence type="inferred from homology"/>
<dbReference type="GO" id="GO:0005886">
    <property type="term" value="C:plasma membrane"/>
    <property type="evidence" value="ECO:0007669"/>
    <property type="project" value="UniProtKB-SubCell"/>
</dbReference>
<feature type="transmembrane region" description="Helical" evidence="9">
    <location>
        <begin position="355"/>
        <end position="380"/>
    </location>
</feature>
<evidence type="ECO:0000256" key="7">
    <source>
        <dbReference type="ARBA" id="ARBA00022989"/>
    </source>
</evidence>
<feature type="transmembrane region" description="Helical" evidence="9">
    <location>
        <begin position="195"/>
        <end position="213"/>
    </location>
</feature>
<keyword evidence="7 9" id="KW-1133">Transmembrane helix</keyword>
<dbReference type="Pfam" id="PF01235">
    <property type="entry name" value="Na_Ala_symp"/>
    <property type="match status" value="1"/>
</dbReference>
<feature type="transmembrane region" description="Helical" evidence="9">
    <location>
        <begin position="25"/>
        <end position="44"/>
    </location>
</feature>
<evidence type="ECO:0000256" key="9">
    <source>
        <dbReference type="RuleBase" id="RU363064"/>
    </source>
</evidence>
<comment type="similarity">
    <text evidence="2 9">Belongs to the alanine or glycine:cation symporter (AGCS) (TC 2.A.25) family.</text>
</comment>
<feature type="transmembrane region" description="Helical" evidence="9">
    <location>
        <begin position="392"/>
        <end position="417"/>
    </location>
</feature>
<accession>A0A9Q9CIJ7</accession>
<evidence type="ECO:0000256" key="5">
    <source>
        <dbReference type="ARBA" id="ARBA00022692"/>
    </source>
</evidence>
<feature type="transmembrane region" description="Helical" evidence="9">
    <location>
        <begin position="77"/>
        <end position="103"/>
    </location>
</feature>
<dbReference type="PANTHER" id="PTHR30330:SF1">
    <property type="entry name" value="AMINO-ACID CARRIER PROTEIN ALST"/>
    <property type="match status" value="1"/>
</dbReference>
<dbReference type="FunFam" id="1.20.1740.10:FF:000004">
    <property type="entry name" value="Sodium:alanine symporter family protein"/>
    <property type="match status" value="1"/>
</dbReference>
<evidence type="ECO:0000256" key="8">
    <source>
        <dbReference type="ARBA" id="ARBA00023136"/>
    </source>
</evidence>
<keyword evidence="6 9" id="KW-0769">Symport</keyword>
<dbReference type="PANTHER" id="PTHR30330">
    <property type="entry name" value="AGSS FAMILY TRANSPORTER, SODIUM-ALANINE"/>
    <property type="match status" value="1"/>
</dbReference>
<comment type="subcellular location">
    <subcellularLocation>
        <location evidence="1 9">Cell membrane</location>
        <topology evidence="1 9">Multi-pass membrane protein</topology>
    </subcellularLocation>
</comment>
<evidence type="ECO:0000256" key="6">
    <source>
        <dbReference type="ARBA" id="ARBA00022847"/>
    </source>
</evidence>
<evidence type="ECO:0000256" key="3">
    <source>
        <dbReference type="ARBA" id="ARBA00022448"/>
    </source>
</evidence>
<gene>
    <name evidence="10" type="ORF">J0J70_08175</name>
</gene>
<organism evidence="10 11">
    <name type="scientific">Turicibacter bilis</name>
    <dbReference type="NCBI Taxonomy" id="2735723"/>
    <lineage>
        <taxon>Bacteria</taxon>
        <taxon>Bacillati</taxon>
        <taxon>Bacillota</taxon>
        <taxon>Erysipelotrichia</taxon>
        <taxon>Erysipelotrichales</taxon>
        <taxon>Turicibacteraceae</taxon>
        <taxon>Turicibacter</taxon>
    </lineage>
</organism>
<evidence type="ECO:0000256" key="2">
    <source>
        <dbReference type="ARBA" id="ARBA00009261"/>
    </source>
</evidence>
<dbReference type="PRINTS" id="PR00175">
    <property type="entry name" value="NAALASMPORT"/>
</dbReference>
<feature type="transmembrane region" description="Helical" evidence="9">
    <location>
        <begin position="222"/>
        <end position="243"/>
    </location>
</feature>
<dbReference type="RefSeq" id="WP_212724817.1">
    <property type="nucleotide sequence ID" value="NZ_CP071250.1"/>
</dbReference>
<name>A0A9Q9CIJ7_9FIRM</name>
<dbReference type="Gene3D" id="1.20.1740.10">
    <property type="entry name" value="Amino acid/polyamine transporter I"/>
    <property type="match status" value="1"/>
</dbReference>
<feature type="transmembrane region" description="Helical" evidence="9">
    <location>
        <begin position="313"/>
        <end position="335"/>
    </location>
</feature>
<dbReference type="AlphaFoldDB" id="A0A9Q9CIJ7"/>
<evidence type="ECO:0000256" key="1">
    <source>
        <dbReference type="ARBA" id="ARBA00004651"/>
    </source>
</evidence>
<keyword evidence="4 9" id="KW-1003">Cell membrane</keyword>
<keyword evidence="3 9" id="KW-0813">Transport</keyword>
<dbReference type="GO" id="GO:0005283">
    <property type="term" value="F:amino acid:sodium symporter activity"/>
    <property type="evidence" value="ECO:0007669"/>
    <property type="project" value="InterPro"/>
</dbReference>
<sequence length="477" mass="51524">MEKLQLIGERMLAFLSDLISFGNTYIGTYLLIILLLISGFYFTFKTQFVQFRMVKEMIKLLGDGVGKSSKDGKVSSFQAFCISTASRVGTGNIAGVALAIAVGGPGSVFWMWIIALIGGASSFVESTLAQIYKVKDASGAYRGGPAYYIEKGLNKRWLGLLFSILITITFGFVFNAVQANTITEAFQTAFGMDKLFMGIILAIVTAAVIFGGVQRIAKVSEIIVPVLAVAYVLVALLVIALNITKIPAMISLIVSNAFDFSSFASGAFGVMFIQGVKRGLFSNEAGMGSAPNAAATAEVNHPVQQGLIQTLGVFTDTILICSCTAFVILLSGIYADSDLTGIQLTQAALTSQIGVIGNYFIAFCILLFAFSSIIGNYYYGESNIEFMSAKKFWLVAYRIIVVGMIIFGSLTKVAIVWDLADLFMSFMAIVNLIAILLLGKFAFKALKNYTDQKKQGVKNPIFKASDIEGLTNVDEWK</sequence>
<dbReference type="InterPro" id="IPR001463">
    <property type="entry name" value="Na/Ala_symport"/>
</dbReference>
<evidence type="ECO:0000313" key="11">
    <source>
        <dbReference type="Proteomes" id="UP001058072"/>
    </source>
</evidence>
<feature type="transmembrane region" description="Helical" evidence="9">
    <location>
        <begin position="423"/>
        <end position="443"/>
    </location>
</feature>
<protein>
    <submittedName>
        <fullName evidence="10">Alanine:cation symporter family protein</fullName>
    </submittedName>
</protein>
<evidence type="ECO:0000313" key="10">
    <source>
        <dbReference type="EMBL" id="UUF07606.1"/>
    </source>
</evidence>